<proteinExistence type="predicted"/>
<dbReference type="Gene3D" id="2.60.120.10">
    <property type="entry name" value="Jelly Rolls"/>
    <property type="match status" value="1"/>
</dbReference>
<protein>
    <submittedName>
        <fullName evidence="2">Crp/Fnr family transcriptional regulator</fullName>
    </submittedName>
</protein>
<dbReference type="SUPFAM" id="SSF51206">
    <property type="entry name" value="cAMP-binding domain-like"/>
    <property type="match status" value="1"/>
</dbReference>
<evidence type="ECO:0000313" key="2">
    <source>
        <dbReference type="EMBL" id="MBO0455059.1"/>
    </source>
</evidence>
<feature type="domain" description="Cyclic nucleotide-binding" evidence="1">
    <location>
        <begin position="9"/>
        <end position="112"/>
    </location>
</feature>
<sequence length="112" mass="12998">MEYFKNNKQLIDYLGSKTFRHSEFTKITLMKEEYVITEYEKSQHLFFVAEGFLSVEVTKKQGSYISAFIFENDLFGLNAFSSFPSKNHAIKVLSSGAIIYRVEKNFLLTSLN</sequence>
<keyword evidence="3" id="KW-1185">Reference proteome</keyword>
<dbReference type="InterPro" id="IPR000595">
    <property type="entry name" value="cNMP-bd_dom"/>
</dbReference>
<comment type="caution">
    <text evidence="2">The sequence shown here is derived from an EMBL/GenBank/DDBJ whole genome shotgun (WGS) entry which is preliminary data.</text>
</comment>
<dbReference type="Pfam" id="PF00027">
    <property type="entry name" value="cNMP_binding"/>
    <property type="match status" value="1"/>
</dbReference>
<reference evidence="2 3" key="1">
    <citation type="submission" date="2021-03" db="EMBL/GenBank/DDBJ databases">
        <title>Enterococcal diversity collection.</title>
        <authorList>
            <person name="Gilmore M.S."/>
            <person name="Schwartzman J."/>
            <person name="Van Tyne D."/>
            <person name="Martin M."/>
            <person name="Earl A.M."/>
            <person name="Manson A.L."/>
            <person name="Straub T."/>
            <person name="Salamzade R."/>
            <person name="Saavedra J."/>
            <person name="Lebreton F."/>
            <person name="Prichula J."/>
            <person name="Schaufler K."/>
            <person name="Gaca A."/>
            <person name="Sgardioli B."/>
            <person name="Wagenaar J."/>
            <person name="Strong T."/>
        </authorList>
    </citation>
    <scope>NUCLEOTIDE SEQUENCE [LARGE SCALE GENOMIC DNA]</scope>
    <source>
        <strain evidence="2 3">MJM16</strain>
    </source>
</reference>
<name>A0ABS3HNM6_9ENTE</name>
<feature type="non-terminal residue" evidence="2">
    <location>
        <position position="112"/>
    </location>
</feature>
<dbReference type="PROSITE" id="PS50042">
    <property type="entry name" value="CNMP_BINDING_3"/>
    <property type="match status" value="1"/>
</dbReference>
<gene>
    <name evidence="2" type="ORF">JZO85_22650</name>
</gene>
<dbReference type="Proteomes" id="UP000664495">
    <property type="component" value="Unassembled WGS sequence"/>
</dbReference>
<accession>A0ABS3HNM6</accession>
<evidence type="ECO:0000259" key="1">
    <source>
        <dbReference type="PROSITE" id="PS50042"/>
    </source>
</evidence>
<organism evidence="2 3">
    <name type="scientific">Candidatus Enterococcus murrayae</name>
    <dbReference type="NCBI Taxonomy" id="2815321"/>
    <lineage>
        <taxon>Bacteria</taxon>
        <taxon>Bacillati</taxon>
        <taxon>Bacillota</taxon>
        <taxon>Bacilli</taxon>
        <taxon>Lactobacillales</taxon>
        <taxon>Enterococcaceae</taxon>
        <taxon>Enterococcus</taxon>
    </lineage>
</organism>
<dbReference type="InterPro" id="IPR014710">
    <property type="entry name" value="RmlC-like_jellyroll"/>
</dbReference>
<dbReference type="InterPro" id="IPR018490">
    <property type="entry name" value="cNMP-bd_dom_sf"/>
</dbReference>
<evidence type="ECO:0000313" key="3">
    <source>
        <dbReference type="Proteomes" id="UP000664495"/>
    </source>
</evidence>
<dbReference type="EMBL" id="JAFLVR010000086">
    <property type="protein sequence ID" value="MBO0455059.1"/>
    <property type="molecule type" value="Genomic_DNA"/>
</dbReference>
<dbReference type="RefSeq" id="WP_242550506.1">
    <property type="nucleotide sequence ID" value="NZ_JAFLVR010000086.1"/>
</dbReference>